<dbReference type="PROSITE" id="PS51762">
    <property type="entry name" value="GH16_2"/>
    <property type="match status" value="1"/>
</dbReference>
<evidence type="ECO:0000259" key="2">
    <source>
        <dbReference type="PROSITE" id="PS51762"/>
    </source>
</evidence>
<dbReference type="Pfam" id="PF00722">
    <property type="entry name" value="Glyco_hydro_16"/>
    <property type="match status" value="1"/>
</dbReference>
<evidence type="ECO:0000256" key="1">
    <source>
        <dbReference type="ARBA" id="ARBA00006865"/>
    </source>
</evidence>
<dbReference type="CDD" id="cd00413">
    <property type="entry name" value="Glyco_hydrolase_16"/>
    <property type="match status" value="1"/>
</dbReference>
<comment type="caution">
    <text evidence="3">The sequence shown here is derived from an EMBL/GenBank/DDBJ whole genome shotgun (WGS) entry which is preliminary data.</text>
</comment>
<feature type="domain" description="GH16" evidence="2">
    <location>
        <begin position="48"/>
        <end position="271"/>
    </location>
</feature>
<evidence type="ECO:0000313" key="3">
    <source>
        <dbReference type="EMBL" id="MBC8539631.1"/>
    </source>
</evidence>
<keyword evidence="3" id="KW-0378">Hydrolase</keyword>
<dbReference type="PANTHER" id="PTHR10963">
    <property type="entry name" value="GLYCOSYL HYDROLASE-RELATED"/>
    <property type="match status" value="1"/>
</dbReference>
<dbReference type="AlphaFoldDB" id="A0A926HYB6"/>
<reference evidence="3" key="1">
    <citation type="submission" date="2020-08" db="EMBL/GenBank/DDBJ databases">
        <title>Genome public.</title>
        <authorList>
            <person name="Liu C."/>
            <person name="Sun Q."/>
        </authorList>
    </citation>
    <scope>NUCLEOTIDE SEQUENCE</scope>
    <source>
        <strain evidence="3">H8</strain>
    </source>
</reference>
<dbReference type="EMBL" id="JACRSU010000001">
    <property type="protein sequence ID" value="MBC8539631.1"/>
    <property type="molecule type" value="Genomic_DNA"/>
</dbReference>
<dbReference type="SUPFAM" id="SSF49899">
    <property type="entry name" value="Concanavalin A-like lectins/glucanases"/>
    <property type="match status" value="1"/>
</dbReference>
<dbReference type="InterPro" id="IPR050546">
    <property type="entry name" value="Glycosyl_Hydrlase_16"/>
</dbReference>
<dbReference type="GO" id="GO:0004553">
    <property type="term" value="F:hydrolase activity, hydrolyzing O-glycosyl compounds"/>
    <property type="evidence" value="ECO:0007669"/>
    <property type="project" value="InterPro"/>
</dbReference>
<organism evidence="3 4">
    <name type="scientific">Congzhengia minquanensis</name>
    <dbReference type="NCBI Taxonomy" id="2763657"/>
    <lineage>
        <taxon>Bacteria</taxon>
        <taxon>Bacillati</taxon>
        <taxon>Bacillota</taxon>
        <taxon>Clostridia</taxon>
        <taxon>Eubacteriales</taxon>
        <taxon>Oscillospiraceae</taxon>
        <taxon>Congzhengia</taxon>
    </lineage>
</organism>
<name>A0A926HYB6_9FIRM</name>
<dbReference type="Proteomes" id="UP000611762">
    <property type="component" value="Unassembled WGS sequence"/>
</dbReference>
<dbReference type="Gene3D" id="2.60.120.200">
    <property type="match status" value="1"/>
</dbReference>
<dbReference type="PANTHER" id="PTHR10963:SF55">
    <property type="entry name" value="GLYCOSIDE HYDROLASE FAMILY 16 PROTEIN"/>
    <property type="match status" value="1"/>
</dbReference>
<proteinExistence type="inferred from homology"/>
<dbReference type="InterPro" id="IPR000757">
    <property type="entry name" value="Beta-glucanase-like"/>
</dbReference>
<accession>A0A926HYB6</accession>
<evidence type="ECO:0000313" key="4">
    <source>
        <dbReference type="Proteomes" id="UP000611762"/>
    </source>
</evidence>
<protein>
    <submittedName>
        <fullName evidence="3">Glycoside hydrolase family 16 protein</fullName>
    </submittedName>
</protein>
<sequence>MEFQVKGHAPSLLPPGNWKLVWYDEFDGTELDRSKWDFRLHMMGKRHKTWDDEGVRLDGKSHAVFSIYEKNGEICSSQLQTGYNFMDAESAEEDCWNGGLVWPIGKFKEHKFLHKFGYYECRCKLQKKTGWWSAFWLQSPVIGSSSDPQVSGVENDIMESFTPGKIIEHCNHFNGYGEDHQVAKAGNGLALDVDEWHVFGMKWNENGYTFYVDGKEDGHISGPVSQIPQFILISTEVNGYRAKERCATNEAKEAVGDVFTVDYVRVFDEIK</sequence>
<gene>
    <name evidence="3" type="ORF">H8698_01420</name>
</gene>
<keyword evidence="4" id="KW-1185">Reference proteome</keyword>
<dbReference type="GO" id="GO:0005975">
    <property type="term" value="P:carbohydrate metabolic process"/>
    <property type="evidence" value="ECO:0007669"/>
    <property type="project" value="InterPro"/>
</dbReference>
<dbReference type="InterPro" id="IPR013320">
    <property type="entry name" value="ConA-like_dom_sf"/>
</dbReference>
<dbReference type="RefSeq" id="WP_249310851.1">
    <property type="nucleotide sequence ID" value="NZ_JACRSU010000001.1"/>
</dbReference>
<comment type="similarity">
    <text evidence="1">Belongs to the glycosyl hydrolase 16 family.</text>
</comment>